<evidence type="ECO:0000313" key="3">
    <source>
        <dbReference type="Proteomes" id="UP000325081"/>
    </source>
</evidence>
<keyword evidence="3" id="KW-1185">Reference proteome</keyword>
<dbReference type="Proteomes" id="UP000325081">
    <property type="component" value="Unassembled WGS sequence"/>
</dbReference>
<accession>A0A5A7QAQ9</accession>
<dbReference type="EMBL" id="BKCP01006283">
    <property type="protein sequence ID" value="GER42062.1"/>
    <property type="molecule type" value="Genomic_DNA"/>
</dbReference>
<reference evidence="3" key="1">
    <citation type="journal article" date="2019" name="Curr. Biol.">
        <title>Genome Sequence of Striga asiatica Provides Insight into the Evolution of Plant Parasitism.</title>
        <authorList>
            <person name="Yoshida S."/>
            <person name="Kim S."/>
            <person name="Wafula E.K."/>
            <person name="Tanskanen J."/>
            <person name="Kim Y.M."/>
            <person name="Honaas L."/>
            <person name="Yang Z."/>
            <person name="Spallek T."/>
            <person name="Conn C.E."/>
            <person name="Ichihashi Y."/>
            <person name="Cheong K."/>
            <person name="Cui S."/>
            <person name="Der J.P."/>
            <person name="Gundlach H."/>
            <person name="Jiao Y."/>
            <person name="Hori C."/>
            <person name="Ishida J.K."/>
            <person name="Kasahara H."/>
            <person name="Kiba T."/>
            <person name="Kim M.S."/>
            <person name="Koo N."/>
            <person name="Laohavisit A."/>
            <person name="Lee Y.H."/>
            <person name="Lumba S."/>
            <person name="McCourt P."/>
            <person name="Mortimer J.C."/>
            <person name="Mutuku J.M."/>
            <person name="Nomura T."/>
            <person name="Sasaki-Sekimoto Y."/>
            <person name="Seto Y."/>
            <person name="Wang Y."/>
            <person name="Wakatake T."/>
            <person name="Sakakibara H."/>
            <person name="Demura T."/>
            <person name="Yamaguchi S."/>
            <person name="Yoneyama K."/>
            <person name="Manabe R.I."/>
            <person name="Nelson D.C."/>
            <person name="Schulman A.H."/>
            <person name="Timko M.P."/>
            <person name="dePamphilis C.W."/>
            <person name="Choi D."/>
            <person name="Shirasu K."/>
        </authorList>
    </citation>
    <scope>NUCLEOTIDE SEQUENCE [LARGE SCALE GENOMIC DNA]</scope>
    <source>
        <strain evidence="3">cv. UVA1</strain>
    </source>
</reference>
<evidence type="ECO:0000256" key="1">
    <source>
        <dbReference type="SAM" id="Phobius"/>
    </source>
</evidence>
<evidence type="ECO:0000313" key="2">
    <source>
        <dbReference type="EMBL" id="GER42062.1"/>
    </source>
</evidence>
<feature type="transmembrane region" description="Helical" evidence="1">
    <location>
        <begin position="20"/>
        <end position="41"/>
    </location>
</feature>
<keyword evidence="1" id="KW-0812">Transmembrane</keyword>
<sequence>MNVENCTGHVLIKHEAYVHMYYVFIYTIYVHKFYVISYNLVKSGDKLGPVHTYFIISSENLHDQLIVVDTGALGVSSCRAVGIGGRRRQRDSRRRRHDRRGLLRWSAL</sequence>
<keyword evidence="1" id="KW-1133">Transmembrane helix</keyword>
<protein>
    <submittedName>
        <fullName evidence="2">NAC domain containing protein 63</fullName>
    </submittedName>
</protein>
<gene>
    <name evidence="2" type="ORF">STAS_18826</name>
</gene>
<proteinExistence type="predicted"/>
<organism evidence="2 3">
    <name type="scientific">Striga asiatica</name>
    <name type="common">Asiatic witchweed</name>
    <name type="synonym">Buchnera asiatica</name>
    <dbReference type="NCBI Taxonomy" id="4170"/>
    <lineage>
        <taxon>Eukaryota</taxon>
        <taxon>Viridiplantae</taxon>
        <taxon>Streptophyta</taxon>
        <taxon>Embryophyta</taxon>
        <taxon>Tracheophyta</taxon>
        <taxon>Spermatophyta</taxon>
        <taxon>Magnoliopsida</taxon>
        <taxon>eudicotyledons</taxon>
        <taxon>Gunneridae</taxon>
        <taxon>Pentapetalae</taxon>
        <taxon>asterids</taxon>
        <taxon>lamiids</taxon>
        <taxon>Lamiales</taxon>
        <taxon>Orobanchaceae</taxon>
        <taxon>Buchnereae</taxon>
        <taxon>Striga</taxon>
    </lineage>
</organism>
<dbReference type="AlphaFoldDB" id="A0A5A7QAQ9"/>
<name>A0A5A7QAQ9_STRAF</name>
<keyword evidence="1" id="KW-0472">Membrane</keyword>
<comment type="caution">
    <text evidence="2">The sequence shown here is derived from an EMBL/GenBank/DDBJ whole genome shotgun (WGS) entry which is preliminary data.</text>
</comment>